<dbReference type="Proteomes" id="UP001206925">
    <property type="component" value="Unassembled WGS sequence"/>
</dbReference>
<feature type="region of interest" description="Disordered" evidence="1">
    <location>
        <begin position="70"/>
        <end position="92"/>
    </location>
</feature>
<reference evidence="2" key="1">
    <citation type="submission" date="2022-06" db="EMBL/GenBank/DDBJ databases">
        <title>Uncovering the hologenomic basis of an extraordinary plant invasion.</title>
        <authorList>
            <person name="Bieker V.C."/>
            <person name="Martin M.D."/>
            <person name="Gilbert T."/>
            <person name="Hodgins K."/>
            <person name="Battlay P."/>
            <person name="Petersen B."/>
            <person name="Wilson J."/>
        </authorList>
    </citation>
    <scope>NUCLEOTIDE SEQUENCE</scope>
    <source>
        <strain evidence="2">AA19_3_7</strain>
        <tissue evidence="2">Leaf</tissue>
    </source>
</reference>
<evidence type="ECO:0000313" key="2">
    <source>
        <dbReference type="EMBL" id="KAI7740527.1"/>
    </source>
</evidence>
<organism evidence="2 3">
    <name type="scientific">Ambrosia artemisiifolia</name>
    <name type="common">Common ragweed</name>
    <dbReference type="NCBI Taxonomy" id="4212"/>
    <lineage>
        <taxon>Eukaryota</taxon>
        <taxon>Viridiplantae</taxon>
        <taxon>Streptophyta</taxon>
        <taxon>Embryophyta</taxon>
        <taxon>Tracheophyta</taxon>
        <taxon>Spermatophyta</taxon>
        <taxon>Magnoliopsida</taxon>
        <taxon>eudicotyledons</taxon>
        <taxon>Gunneridae</taxon>
        <taxon>Pentapetalae</taxon>
        <taxon>asterids</taxon>
        <taxon>campanulids</taxon>
        <taxon>Asterales</taxon>
        <taxon>Asteraceae</taxon>
        <taxon>Asteroideae</taxon>
        <taxon>Heliantheae alliance</taxon>
        <taxon>Heliantheae</taxon>
        <taxon>Ambrosia</taxon>
    </lineage>
</organism>
<keyword evidence="3" id="KW-1185">Reference proteome</keyword>
<evidence type="ECO:0000256" key="1">
    <source>
        <dbReference type="SAM" id="MobiDB-lite"/>
    </source>
</evidence>
<accession>A0AAD5CF99</accession>
<dbReference type="AlphaFoldDB" id="A0AAD5CF99"/>
<sequence length="239" mass="26510">HQFKNDGIHSISSIRLSPQNDYSSKIQTTNRKSEMERIQVLLSTKGLKCWSTSNHVVDFLFHLPSYAEQSSSSRGKKQDKRGRGFASSPETERIGSAFQQAAHCKEPRTARAKLQLFTSQAISLEGNPAQKNVGDEQLKKFLLGLLPHLAYCNRQSIKSGAMKDSADRAAWLGISAHQIDLGIRSEAKKSTHGRKSQGVICRGWHVRLPPSGVNVTGNRHQFHDVSSKLAGSWHAKNSQ</sequence>
<protein>
    <submittedName>
        <fullName evidence="2">Uncharacterized protein</fullName>
    </submittedName>
</protein>
<name>A0AAD5CF99_AMBAR</name>
<proteinExistence type="predicted"/>
<dbReference type="EMBL" id="JAMZMK010008417">
    <property type="protein sequence ID" value="KAI7740527.1"/>
    <property type="molecule type" value="Genomic_DNA"/>
</dbReference>
<feature type="non-terminal residue" evidence="2">
    <location>
        <position position="1"/>
    </location>
</feature>
<gene>
    <name evidence="2" type="ORF">M8C21_024439</name>
</gene>
<comment type="caution">
    <text evidence="2">The sequence shown here is derived from an EMBL/GenBank/DDBJ whole genome shotgun (WGS) entry which is preliminary data.</text>
</comment>
<evidence type="ECO:0000313" key="3">
    <source>
        <dbReference type="Proteomes" id="UP001206925"/>
    </source>
</evidence>